<accession>A0ABX9U5U5</accession>
<protein>
    <recommendedName>
        <fullName evidence="3">Transposase</fullName>
    </recommendedName>
</protein>
<sequence length="87" mass="10320">MKTLPKKHQDQFMMFLTVIGFNARMNSDGSLTCINPRMPKERRQLVLWQNGKMNKACQLLWWDFLNHWLAIGKQFIEALNKKIEVAQ</sequence>
<gene>
    <name evidence="1" type="ORF">D9K79_11350</name>
</gene>
<keyword evidence="2" id="KW-1185">Reference proteome</keyword>
<name>A0ABX9U5U5_9GAMM</name>
<dbReference type="Proteomes" id="UP000273105">
    <property type="component" value="Unassembled WGS sequence"/>
</dbReference>
<evidence type="ECO:0000313" key="1">
    <source>
        <dbReference type="EMBL" id="RLL42956.1"/>
    </source>
</evidence>
<comment type="caution">
    <text evidence="1">The sequence shown here is derived from an EMBL/GenBank/DDBJ whole genome shotgun (WGS) entry which is preliminary data.</text>
</comment>
<reference evidence="1 2" key="1">
    <citation type="submission" date="2018-09" db="EMBL/GenBank/DDBJ databases">
        <title>The draft genome of Acinetobacter sp. strains.</title>
        <authorList>
            <person name="Qin J."/>
            <person name="Feng Y."/>
            <person name="Zong Z."/>
        </authorList>
    </citation>
    <scope>NUCLEOTIDE SEQUENCE [LARGE SCALE GENOMIC DNA]</scope>
    <source>
        <strain evidence="1 2">WCHAc060001</strain>
    </source>
</reference>
<dbReference type="RefSeq" id="WP_121532556.1">
    <property type="nucleotide sequence ID" value="NZ_RCHE01000027.1"/>
</dbReference>
<proteinExistence type="predicted"/>
<dbReference type="EMBL" id="RCHE01000027">
    <property type="protein sequence ID" value="RLL42956.1"/>
    <property type="molecule type" value="Genomic_DNA"/>
</dbReference>
<evidence type="ECO:0000313" key="2">
    <source>
        <dbReference type="Proteomes" id="UP000273105"/>
    </source>
</evidence>
<organism evidence="1 2">
    <name type="scientific">Acinetobacter cumulans</name>
    <dbReference type="NCBI Taxonomy" id="2136182"/>
    <lineage>
        <taxon>Bacteria</taxon>
        <taxon>Pseudomonadati</taxon>
        <taxon>Pseudomonadota</taxon>
        <taxon>Gammaproteobacteria</taxon>
        <taxon>Moraxellales</taxon>
        <taxon>Moraxellaceae</taxon>
        <taxon>Acinetobacter</taxon>
    </lineage>
</organism>
<evidence type="ECO:0008006" key="3">
    <source>
        <dbReference type="Google" id="ProtNLM"/>
    </source>
</evidence>